<evidence type="ECO:0008006" key="3">
    <source>
        <dbReference type="Google" id="ProtNLM"/>
    </source>
</evidence>
<evidence type="ECO:0000313" key="2">
    <source>
        <dbReference type="Proteomes" id="UP000807469"/>
    </source>
</evidence>
<dbReference type="Proteomes" id="UP000807469">
    <property type="component" value="Unassembled WGS sequence"/>
</dbReference>
<dbReference type="OrthoDB" id="3039255at2759"/>
<organism evidence="1 2">
    <name type="scientific">Pholiota conissans</name>
    <dbReference type="NCBI Taxonomy" id="109636"/>
    <lineage>
        <taxon>Eukaryota</taxon>
        <taxon>Fungi</taxon>
        <taxon>Dikarya</taxon>
        <taxon>Basidiomycota</taxon>
        <taxon>Agaricomycotina</taxon>
        <taxon>Agaricomycetes</taxon>
        <taxon>Agaricomycetidae</taxon>
        <taxon>Agaricales</taxon>
        <taxon>Agaricineae</taxon>
        <taxon>Strophariaceae</taxon>
        <taxon>Pholiota</taxon>
    </lineage>
</organism>
<dbReference type="EMBL" id="MU155147">
    <property type="protein sequence ID" value="KAF9484068.1"/>
    <property type="molecule type" value="Genomic_DNA"/>
</dbReference>
<name>A0A9P5Z9Q1_9AGAR</name>
<accession>A0A9P5Z9Q1</accession>
<dbReference type="AlphaFoldDB" id="A0A9P5Z9Q1"/>
<sequence>MASMNNQDLPYDVWEHIATFLSSEKKKGLLSVNRALFDIAMDERYHSVTIGPLSRADTQKALARLTDPGVASRVRQLVFEPGFICKSLVQEDFAKKLSLRGHTKATTDVKLIQSVSTRGLATVPDTYSEKNREIPMDDAVGKILLIMSLLTNLRSLTVDINLLDYWDFQKNPIPFFKPGWSTFGNNIQSLNLLVPLEALPHILPAPNNNFPNLHTLSCLIVRAGRSNVSATDVLLPFLEEHRFSLRSLTVDQTEKASLSPLLELLHLPSLAHFKLVQPYFEAGLPDYSGLQHFFKEHRSHLRRFEIVVGIHSRRVYQTYPIFTDKCFSTPLPKLEHLNIDFSPGDVYGPLLSGSLSDYVHQFTASLVSLRIGFGRSLFMTDLKTLTEGFRHARLRSLEITVFFEPGLFTILSTNIPGLDTLNLTVNMSASFRSLSRSVQLDPVPTIRAMCFSQWHLRNLNLEFPHKGNSRLLISHYLQKKESREALLEALPNVKMFCGMGREEYYNSD</sequence>
<proteinExistence type="predicted"/>
<protein>
    <recommendedName>
        <fullName evidence="3">F-box domain-containing protein</fullName>
    </recommendedName>
</protein>
<evidence type="ECO:0000313" key="1">
    <source>
        <dbReference type="EMBL" id="KAF9484068.1"/>
    </source>
</evidence>
<keyword evidence="2" id="KW-1185">Reference proteome</keyword>
<reference evidence="1" key="1">
    <citation type="submission" date="2020-11" db="EMBL/GenBank/DDBJ databases">
        <authorList>
            <consortium name="DOE Joint Genome Institute"/>
            <person name="Ahrendt S."/>
            <person name="Riley R."/>
            <person name="Andreopoulos W."/>
            <person name="Labutti K."/>
            <person name="Pangilinan J."/>
            <person name="Ruiz-Duenas F.J."/>
            <person name="Barrasa J.M."/>
            <person name="Sanchez-Garcia M."/>
            <person name="Camarero S."/>
            <person name="Miyauchi S."/>
            <person name="Serrano A."/>
            <person name="Linde D."/>
            <person name="Babiker R."/>
            <person name="Drula E."/>
            <person name="Ayuso-Fernandez I."/>
            <person name="Pacheco R."/>
            <person name="Padilla G."/>
            <person name="Ferreira P."/>
            <person name="Barriuso J."/>
            <person name="Kellner H."/>
            <person name="Castanera R."/>
            <person name="Alfaro M."/>
            <person name="Ramirez L."/>
            <person name="Pisabarro A.G."/>
            <person name="Kuo A."/>
            <person name="Tritt A."/>
            <person name="Lipzen A."/>
            <person name="He G."/>
            <person name="Yan M."/>
            <person name="Ng V."/>
            <person name="Cullen D."/>
            <person name="Martin F."/>
            <person name="Rosso M.-N."/>
            <person name="Henrissat B."/>
            <person name="Hibbett D."/>
            <person name="Martinez A.T."/>
            <person name="Grigoriev I.V."/>
        </authorList>
    </citation>
    <scope>NUCLEOTIDE SEQUENCE</scope>
    <source>
        <strain evidence="1">CIRM-BRFM 674</strain>
    </source>
</reference>
<gene>
    <name evidence="1" type="ORF">BDN70DRAFT_872968</name>
</gene>
<comment type="caution">
    <text evidence="1">The sequence shown here is derived from an EMBL/GenBank/DDBJ whole genome shotgun (WGS) entry which is preliminary data.</text>
</comment>